<proteinExistence type="predicted"/>
<sequence>MDGVLDLVKPFLENSEPEKQPDQNHHRYQANAAHAHLRPATHLLKYSVFSSGFDSDLENNKTPDGCVNLYKDQRKRKDFFFFLDLDWFQMQCSDVMGIYFVGLKGKQ</sequence>
<keyword evidence="2" id="KW-1185">Reference proteome</keyword>
<reference evidence="1" key="1">
    <citation type="journal article" date="2023" name="Plant J.">
        <title>Genome sequences and population genomics provide insights into the demographic history, inbreeding, and mutation load of two 'living fossil' tree species of Dipteronia.</title>
        <authorList>
            <person name="Feng Y."/>
            <person name="Comes H.P."/>
            <person name="Chen J."/>
            <person name="Zhu S."/>
            <person name="Lu R."/>
            <person name="Zhang X."/>
            <person name="Li P."/>
            <person name="Qiu J."/>
            <person name="Olsen K.M."/>
            <person name="Qiu Y."/>
        </authorList>
    </citation>
    <scope>NUCLEOTIDE SEQUENCE</scope>
    <source>
        <strain evidence="1">NBL</strain>
    </source>
</reference>
<protein>
    <submittedName>
        <fullName evidence="1">Uncharacterized protein</fullName>
    </submittedName>
</protein>
<evidence type="ECO:0000313" key="1">
    <source>
        <dbReference type="EMBL" id="KAK3200160.1"/>
    </source>
</evidence>
<gene>
    <name evidence="1" type="ORF">Dsin_023575</name>
</gene>
<accession>A0AAE0A3L9</accession>
<name>A0AAE0A3L9_9ROSI</name>
<dbReference type="Proteomes" id="UP001281410">
    <property type="component" value="Unassembled WGS sequence"/>
</dbReference>
<evidence type="ECO:0000313" key="2">
    <source>
        <dbReference type="Proteomes" id="UP001281410"/>
    </source>
</evidence>
<dbReference type="AlphaFoldDB" id="A0AAE0A3L9"/>
<organism evidence="1 2">
    <name type="scientific">Dipteronia sinensis</name>
    <dbReference type="NCBI Taxonomy" id="43782"/>
    <lineage>
        <taxon>Eukaryota</taxon>
        <taxon>Viridiplantae</taxon>
        <taxon>Streptophyta</taxon>
        <taxon>Embryophyta</taxon>
        <taxon>Tracheophyta</taxon>
        <taxon>Spermatophyta</taxon>
        <taxon>Magnoliopsida</taxon>
        <taxon>eudicotyledons</taxon>
        <taxon>Gunneridae</taxon>
        <taxon>Pentapetalae</taxon>
        <taxon>rosids</taxon>
        <taxon>malvids</taxon>
        <taxon>Sapindales</taxon>
        <taxon>Sapindaceae</taxon>
        <taxon>Hippocastanoideae</taxon>
        <taxon>Acereae</taxon>
        <taxon>Dipteronia</taxon>
    </lineage>
</organism>
<comment type="caution">
    <text evidence="1">The sequence shown here is derived from an EMBL/GenBank/DDBJ whole genome shotgun (WGS) entry which is preliminary data.</text>
</comment>
<dbReference type="EMBL" id="JANJYJ010000007">
    <property type="protein sequence ID" value="KAK3200160.1"/>
    <property type="molecule type" value="Genomic_DNA"/>
</dbReference>